<feature type="compositionally biased region" description="Basic and acidic residues" evidence="1">
    <location>
        <begin position="98"/>
        <end position="113"/>
    </location>
</feature>
<protein>
    <submittedName>
        <fullName evidence="2">Uncharacterized protein</fullName>
    </submittedName>
</protein>
<reference evidence="2" key="3">
    <citation type="submission" date="2022-06" db="UniProtKB">
        <authorList>
            <consortium name="EnsemblPlants"/>
        </authorList>
    </citation>
    <scope>IDENTIFICATION</scope>
</reference>
<evidence type="ECO:0000313" key="2">
    <source>
        <dbReference type="EnsemblPlants" id="TuG1812G0100001065.01.T01.cds259460"/>
    </source>
</evidence>
<evidence type="ECO:0000313" key="3">
    <source>
        <dbReference type="Proteomes" id="UP000015106"/>
    </source>
</evidence>
<keyword evidence="3" id="KW-1185">Reference proteome</keyword>
<reference evidence="2" key="2">
    <citation type="submission" date="2018-03" db="EMBL/GenBank/DDBJ databases">
        <title>The Triticum urartu genome reveals the dynamic nature of wheat genome evolution.</title>
        <authorList>
            <person name="Ling H."/>
            <person name="Ma B."/>
            <person name="Shi X."/>
            <person name="Liu H."/>
            <person name="Dong L."/>
            <person name="Sun H."/>
            <person name="Cao Y."/>
            <person name="Gao Q."/>
            <person name="Zheng S."/>
            <person name="Li Y."/>
            <person name="Yu Y."/>
            <person name="Du H."/>
            <person name="Qi M."/>
            <person name="Li Y."/>
            <person name="Yu H."/>
            <person name="Cui Y."/>
            <person name="Wang N."/>
            <person name="Chen C."/>
            <person name="Wu H."/>
            <person name="Zhao Y."/>
            <person name="Zhang J."/>
            <person name="Li Y."/>
            <person name="Zhou W."/>
            <person name="Zhang B."/>
            <person name="Hu W."/>
            <person name="Eijk M."/>
            <person name="Tang J."/>
            <person name="Witsenboer H."/>
            <person name="Zhao S."/>
            <person name="Li Z."/>
            <person name="Zhang A."/>
            <person name="Wang D."/>
            <person name="Liang C."/>
        </authorList>
    </citation>
    <scope>NUCLEOTIDE SEQUENCE [LARGE SCALE GENOMIC DNA]</scope>
    <source>
        <strain evidence="2">cv. G1812</strain>
    </source>
</reference>
<reference evidence="3" key="1">
    <citation type="journal article" date="2013" name="Nature">
        <title>Draft genome of the wheat A-genome progenitor Triticum urartu.</title>
        <authorList>
            <person name="Ling H.Q."/>
            <person name="Zhao S."/>
            <person name="Liu D."/>
            <person name="Wang J."/>
            <person name="Sun H."/>
            <person name="Zhang C."/>
            <person name="Fan H."/>
            <person name="Li D."/>
            <person name="Dong L."/>
            <person name="Tao Y."/>
            <person name="Gao C."/>
            <person name="Wu H."/>
            <person name="Li Y."/>
            <person name="Cui Y."/>
            <person name="Guo X."/>
            <person name="Zheng S."/>
            <person name="Wang B."/>
            <person name="Yu K."/>
            <person name="Liang Q."/>
            <person name="Yang W."/>
            <person name="Lou X."/>
            <person name="Chen J."/>
            <person name="Feng M."/>
            <person name="Jian J."/>
            <person name="Zhang X."/>
            <person name="Luo G."/>
            <person name="Jiang Y."/>
            <person name="Liu J."/>
            <person name="Wang Z."/>
            <person name="Sha Y."/>
            <person name="Zhang B."/>
            <person name="Wu H."/>
            <person name="Tang D."/>
            <person name="Shen Q."/>
            <person name="Xue P."/>
            <person name="Zou S."/>
            <person name="Wang X."/>
            <person name="Liu X."/>
            <person name="Wang F."/>
            <person name="Yang Y."/>
            <person name="An X."/>
            <person name="Dong Z."/>
            <person name="Zhang K."/>
            <person name="Zhang X."/>
            <person name="Luo M.C."/>
            <person name="Dvorak J."/>
            <person name="Tong Y."/>
            <person name="Wang J."/>
            <person name="Yang H."/>
            <person name="Li Z."/>
            <person name="Wang D."/>
            <person name="Zhang A."/>
            <person name="Wang J."/>
        </authorList>
    </citation>
    <scope>NUCLEOTIDE SEQUENCE</scope>
    <source>
        <strain evidence="3">cv. G1812</strain>
    </source>
</reference>
<accession>A0A8R7JXB6</accession>
<evidence type="ECO:0000256" key="1">
    <source>
        <dbReference type="SAM" id="MobiDB-lite"/>
    </source>
</evidence>
<dbReference type="Proteomes" id="UP000015106">
    <property type="component" value="Chromosome 1"/>
</dbReference>
<dbReference type="Gramene" id="TuG1812G0100001065.01.T01">
    <property type="protein sequence ID" value="TuG1812G0100001065.01.T01.cds259460"/>
    <property type="gene ID" value="TuG1812G0100001065.01"/>
</dbReference>
<name>A0A8R7JXB6_TRIUA</name>
<feature type="region of interest" description="Disordered" evidence="1">
    <location>
        <begin position="64"/>
        <end position="134"/>
    </location>
</feature>
<dbReference type="AlphaFoldDB" id="A0A8R7JXB6"/>
<sequence>MADEQQQDHRRTSPLPSLSLRPPISFLMCSLFSPAHLSLLSQLPDAMPRPPTVVLRASVAFLLDPPPEHHFPSDPARFGRSSPTARPQAHTRPPLRPRRQDLEEVRPQRRDGKGAATAASWWRCGGHGASWRRS</sequence>
<proteinExistence type="predicted"/>
<dbReference type="EnsemblPlants" id="TuG1812G0100001065.01.T01">
    <property type="protein sequence ID" value="TuG1812G0100001065.01.T01.cds259460"/>
    <property type="gene ID" value="TuG1812G0100001065.01"/>
</dbReference>
<organism evidence="2 3">
    <name type="scientific">Triticum urartu</name>
    <name type="common">Red wild einkorn</name>
    <name type="synonym">Crithodium urartu</name>
    <dbReference type="NCBI Taxonomy" id="4572"/>
    <lineage>
        <taxon>Eukaryota</taxon>
        <taxon>Viridiplantae</taxon>
        <taxon>Streptophyta</taxon>
        <taxon>Embryophyta</taxon>
        <taxon>Tracheophyta</taxon>
        <taxon>Spermatophyta</taxon>
        <taxon>Magnoliopsida</taxon>
        <taxon>Liliopsida</taxon>
        <taxon>Poales</taxon>
        <taxon>Poaceae</taxon>
        <taxon>BOP clade</taxon>
        <taxon>Pooideae</taxon>
        <taxon>Triticodae</taxon>
        <taxon>Triticeae</taxon>
        <taxon>Triticinae</taxon>
        <taxon>Triticum</taxon>
    </lineage>
</organism>